<sequence length="324" mass="37173">MKSILLCIGLVLLIVNINGQSSSNSESSPLTTMFGLSFGNYSSFEIDMSTGDYIFIDTIEVYPLQNNRLAYMLLLVTGYSPDNNTLSLFYLENGYFRNGLYYIDNSTIETQSKILYGKQLGDFSITADGYDPVENKIYGTNMSPFSVLIWDLNSLDYQQYRIPKSNYTMGISALDATDKLFYSLFYQNYYQLQVFNANTAKTSTIIVTGSSLPQSQGIYMYQCMRYYNGYLYVVLLEQNDSFSKQWQSLYKINVQSGDAEFLMMSPELNAMAEFFAFFTDSNYMVMQYNIGKEAYTVVYDLTSEQLVQKLVNNYKLQSGYRYAI</sequence>
<evidence type="ECO:0000256" key="1">
    <source>
        <dbReference type="SAM" id="SignalP"/>
    </source>
</evidence>
<accession>A0A151Z4I9</accession>
<proteinExistence type="predicted"/>
<dbReference type="InParanoid" id="A0A151Z4I9"/>
<comment type="caution">
    <text evidence="2">The sequence shown here is derived from an EMBL/GenBank/DDBJ whole genome shotgun (WGS) entry which is preliminary data.</text>
</comment>
<reference evidence="2 3" key="1">
    <citation type="submission" date="2015-12" db="EMBL/GenBank/DDBJ databases">
        <title>Dictyostelia acquired genes for synthesis and detection of signals that induce cell-type specialization by lateral gene transfer from prokaryotes.</title>
        <authorList>
            <person name="Gloeckner G."/>
            <person name="Schaap P."/>
        </authorList>
    </citation>
    <scope>NUCLEOTIDE SEQUENCE [LARGE SCALE GENOMIC DNA]</scope>
    <source>
        <strain evidence="2 3">TK</strain>
    </source>
</reference>
<protein>
    <submittedName>
        <fullName evidence="2">Uncharacterized protein</fullName>
    </submittedName>
</protein>
<feature type="chain" id="PRO_5007592819" evidence="1">
    <location>
        <begin position="20"/>
        <end position="324"/>
    </location>
</feature>
<dbReference type="EMBL" id="LODT01000047">
    <property type="protein sequence ID" value="KYQ88858.1"/>
    <property type="molecule type" value="Genomic_DNA"/>
</dbReference>
<keyword evidence="1" id="KW-0732">Signal</keyword>
<feature type="signal peptide" evidence="1">
    <location>
        <begin position="1"/>
        <end position="19"/>
    </location>
</feature>
<dbReference type="SUPFAM" id="SSF63825">
    <property type="entry name" value="YWTD domain"/>
    <property type="match status" value="1"/>
</dbReference>
<name>A0A151Z4I9_TIELA</name>
<gene>
    <name evidence="2" type="ORF">DLAC_10662</name>
</gene>
<keyword evidence="3" id="KW-1185">Reference proteome</keyword>
<evidence type="ECO:0000313" key="2">
    <source>
        <dbReference type="EMBL" id="KYQ88858.1"/>
    </source>
</evidence>
<evidence type="ECO:0000313" key="3">
    <source>
        <dbReference type="Proteomes" id="UP000076078"/>
    </source>
</evidence>
<dbReference type="AlphaFoldDB" id="A0A151Z4I9"/>
<organism evidence="2 3">
    <name type="scientific">Tieghemostelium lacteum</name>
    <name type="common">Slime mold</name>
    <name type="synonym">Dictyostelium lacteum</name>
    <dbReference type="NCBI Taxonomy" id="361077"/>
    <lineage>
        <taxon>Eukaryota</taxon>
        <taxon>Amoebozoa</taxon>
        <taxon>Evosea</taxon>
        <taxon>Eumycetozoa</taxon>
        <taxon>Dictyostelia</taxon>
        <taxon>Dictyosteliales</taxon>
        <taxon>Raperosteliaceae</taxon>
        <taxon>Tieghemostelium</taxon>
    </lineage>
</organism>
<dbReference type="Proteomes" id="UP000076078">
    <property type="component" value="Unassembled WGS sequence"/>
</dbReference>